<organism evidence="2">
    <name type="scientific">Pseudarthrobacter sulfonivorans</name>
    <dbReference type="NCBI Taxonomy" id="121292"/>
    <lineage>
        <taxon>Bacteria</taxon>
        <taxon>Bacillati</taxon>
        <taxon>Actinomycetota</taxon>
        <taxon>Actinomycetes</taxon>
        <taxon>Micrococcales</taxon>
        <taxon>Micrococcaceae</taxon>
        <taxon>Pseudarthrobacter</taxon>
    </lineage>
</organism>
<protein>
    <submittedName>
        <fullName evidence="2">Uncharacterized protein</fullName>
    </submittedName>
</protein>
<evidence type="ECO:0000256" key="1">
    <source>
        <dbReference type="SAM" id="MobiDB-lite"/>
    </source>
</evidence>
<sequence length="95" mass="9537">MTFLTERPETSSSITETTLQAASASAVPDTAVRGGSYVTLPAGSVSVGVEGSYVTVAGARNLRPVTRGSYVTVDGTPVVAASVIEGSYVTLPTAA</sequence>
<feature type="compositionally biased region" description="Polar residues" evidence="1">
    <location>
        <begin position="10"/>
        <end position="20"/>
    </location>
</feature>
<dbReference type="RefSeq" id="WP_058929820.1">
    <property type="nucleotide sequence ID" value="NZ_CP013747.1"/>
</dbReference>
<gene>
    <name evidence="2" type="ORF">AU252_05265</name>
</gene>
<name>A0A0U3Q613_9MICC</name>
<feature type="region of interest" description="Disordered" evidence="1">
    <location>
        <begin position="1"/>
        <end position="20"/>
    </location>
</feature>
<accession>A0A0U3Q613</accession>
<dbReference type="EMBL" id="CP013747">
    <property type="protein sequence ID" value="ALV40650.1"/>
    <property type="molecule type" value="Genomic_DNA"/>
</dbReference>
<dbReference type="AlphaFoldDB" id="A0A0U3Q613"/>
<dbReference type="KEGG" id="psul:AU252_05265"/>
<proteinExistence type="predicted"/>
<reference evidence="2 3" key="1">
    <citation type="submission" date="2015-12" db="EMBL/GenBank/DDBJ databases">
        <authorList>
            <person name="Shamseldin A."/>
            <person name="Moawad H."/>
            <person name="Abd El-Rahim W.M."/>
            <person name="Sadowsky M.J."/>
        </authorList>
    </citation>
    <scope>NUCLEOTIDE SEQUENCE [LARGE SCALE GENOMIC DNA]</scope>
    <source>
        <strain evidence="2 3">Ar51</strain>
    </source>
</reference>
<evidence type="ECO:0000313" key="2">
    <source>
        <dbReference type="EMBL" id="ALV40650.1"/>
    </source>
</evidence>
<evidence type="ECO:0000313" key="3">
    <source>
        <dbReference type="Proteomes" id="UP000065151"/>
    </source>
</evidence>
<dbReference type="Proteomes" id="UP000065151">
    <property type="component" value="Chromosome"/>
</dbReference>